<comment type="caution">
    <text evidence="12">The sequence shown here is derived from an EMBL/GenBank/DDBJ whole genome shotgun (WGS) entry which is preliminary data.</text>
</comment>
<dbReference type="InterPro" id="IPR002695">
    <property type="entry name" value="PurH-like"/>
</dbReference>
<dbReference type="Gene3D" id="3.40.50.1380">
    <property type="entry name" value="Methylglyoxal synthase-like domain"/>
    <property type="match status" value="1"/>
</dbReference>
<comment type="catalytic activity">
    <reaction evidence="1">
        <text>10-formyldihydrofolate + 5-amino-1-(5-phospho-beta-D-ribosyl)imidazole-4-carboxamide = 5-formamido-1-(5-phospho-D-ribosyl)imidazole-4-carboxamide + 7,8-dihydrofolate</text>
        <dbReference type="Rhea" id="RHEA:59144"/>
        <dbReference type="ChEBI" id="CHEBI:57451"/>
        <dbReference type="ChEBI" id="CHEBI:57452"/>
        <dbReference type="ChEBI" id="CHEBI:58467"/>
        <dbReference type="ChEBI" id="CHEBI:58475"/>
    </reaction>
    <physiologicalReaction direction="left-to-right" evidence="1">
        <dbReference type="Rhea" id="RHEA:59145"/>
    </physiologicalReaction>
</comment>
<keyword evidence="4" id="KW-0658">Purine biosynthesis</keyword>
<accession>A0AAD5RAN0</accession>
<dbReference type="GO" id="GO:0003937">
    <property type="term" value="F:IMP cyclohydrolase activity"/>
    <property type="evidence" value="ECO:0007669"/>
    <property type="project" value="UniProtKB-EC"/>
</dbReference>
<dbReference type="InterPro" id="IPR036914">
    <property type="entry name" value="MGS-like_dom_sf"/>
</dbReference>
<dbReference type="InterPro" id="IPR011607">
    <property type="entry name" value="MGS-like_dom"/>
</dbReference>
<evidence type="ECO:0000256" key="3">
    <source>
        <dbReference type="ARBA" id="ARBA00022679"/>
    </source>
</evidence>
<comment type="catalytic activity">
    <reaction evidence="10">
        <text>IMP + H2O = 5-formamido-1-(5-phospho-D-ribosyl)imidazole-4-carboxamide</text>
        <dbReference type="Rhea" id="RHEA:18445"/>
        <dbReference type="ChEBI" id="CHEBI:15377"/>
        <dbReference type="ChEBI" id="CHEBI:58053"/>
        <dbReference type="ChEBI" id="CHEBI:58467"/>
        <dbReference type="EC" id="3.5.4.10"/>
    </reaction>
    <physiologicalReaction direction="right-to-left" evidence="10">
        <dbReference type="Rhea" id="RHEA:18447"/>
    </physiologicalReaction>
</comment>
<evidence type="ECO:0000313" key="13">
    <source>
        <dbReference type="Proteomes" id="UP001196413"/>
    </source>
</evidence>
<dbReference type="GO" id="GO:0006189">
    <property type="term" value="P:'de novo' IMP biosynthetic process"/>
    <property type="evidence" value="ECO:0007669"/>
    <property type="project" value="TreeGrafter"/>
</dbReference>
<evidence type="ECO:0000256" key="9">
    <source>
        <dbReference type="ARBA" id="ARBA00047515"/>
    </source>
</evidence>
<evidence type="ECO:0000256" key="1">
    <source>
        <dbReference type="ARBA" id="ARBA00000945"/>
    </source>
</evidence>
<evidence type="ECO:0000256" key="2">
    <source>
        <dbReference type="ARBA" id="ARBA00017905"/>
    </source>
</evidence>
<evidence type="ECO:0000256" key="5">
    <source>
        <dbReference type="ARBA" id="ARBA00022801"/>
    </source>
</evidence>
<protein>
    <recommendedName>
        <fullName evidence="2">Bifunctional purine biosynthesis protein ATIC</fullName>
    </recommendedName>
    <alternativeName>
        <fullName evidence="7">AICAR transformylase/inosine monophosphate cyclohydrolase</fullName>
    </alternativeName>
</protein>
<dbReference type="FunFam" id="3.40.50.1380:FF:000001">
    <property type="entry name" value="Bifunctional purine biosynthesis protein PurH"/>
    <property type="match status" value="1"/>
</dbReference>
<dbReference type="GO" id="GO:0004643">
    <property type="term" value="F:phosphoribosylaminoimidazolecarboxamide formyltransferase activity"/>
    <property type="evidence" value="ECO:0007669"/>
    <property type="project" value="UniProtKB-EC"/>
</dbReference>
<evidence type="ECO:0000313" key="12">
    <source>
        <dbReference type="EMBL" id="KAJ1372639.1"/>
    </source>
</evidence>
<dbReference type="GO" id="GO:0005829">
    <property type="term" value="C:cytosol"/>
    <property type="evidence" value="ECO:0007669"/>
    <property type="project" value="TreeGrafter"/>
</dbReference>
<keyword evidence="3" id="KW-0808">Transferase</keyword>
<keyword evidence="5" id="KW-0378">Hydrolase</keyword>
<keyword evidence="13" id="KW-1185">Reference proteome</keyword>
<organism evidence="12 13">
    <name type="scientific">Parelaphostrongylus tenuis</name>
    <name type="common">Meningeal worm</name>
    <dbReference type="NCBI Taxonomy" id="148309"/>
    <lineage>
        <taxon>Eukaryota</taxon>
        <taxon>Metazoa</taxon>
        <taxon>Ecdysozoa</taxon>
        <taxon>Nematoda</taxon>
        <taxon>Chromadorea</taxon>
        <taxon>Rhabditida</taxon>
        <taxon>Rhabditina</taxon>
        <taxon>Rhabditomorpha</taxon>
        <taxon>Strongyloidea</taxon>
        <taxon>Metastrongylidae</taxon>
        <taxon>Parelaphostrongylus</taxon>
    </lineage>
</organism>
<dbReference type="AlphaFoldDB" id="A0AAD5RAN0"/>
<reference evidence="12" key="1">
    <citation type="submission" date="2021-06" db="EMBL/GenBank/DDBJ databases">
        <title>Parelaphostrongylus tenuis whole genome reference sequence.</title>
        <authorList>
            <person name="Garwood T.J."/>
            <person name="Larsen P.A."/>
            <person name="Fountain-Jones N.M."/>
            <person name="Garbe J.R."/>
            <person name="Macchietto M.G."/>
            <person name="Kania S.A."/>
            <person name="Gerhold R.W."/>
            <person name="Richards J.E."/>
            <person name="Wolf T.M."/>
        </authorList>
    </citation>
    <scope>NUCLEOTIDE SEQUENCE</scope>
    <source>
        <strain evidence="12">MNPRO001-30</strain>
        <tissue evidence="12">Meninges</tissue>
    </source>
</reference>
<dbReference type="EMBL" id="JAHQIW010007164">
    <property type="protein sequence ID" value="KAJ1372639.1"/>
    <property type="molecule type" value="Genomic_DNA"/>
</dbReference>
<dbReference type="SMART" id="SM00851">
    <property type="entry name" value="MGS"/>
    <property type="match status" value="1"/>
</dbReference>
<comment type="subunit">
    <text evidence="8">Homodimer. Associates with internalized INSR complexes on Golgi/endosomal membranes. Interacts with INSR; ATIC together with PRKAA2/AMPK2 and HACD3/PTPLAD1 is proposed to be part of a signaling network regulating INSR autophosphorylation and endocytosis.</text>
</comment>
<sequence>MNGEKLVILSVSDKTGICELASGLKDAGFTLVASGGTAQTLRAHGLPVKDVSDITKFNEMLGGRVKTLHPAVHGGILARDTEEDRKEMEANNIKLVDVVVCNLYPFCETIANLDCTFEKAIENIDIGGVTLLRAAAKNHARVCVLCDPRDYEKS</sequence>
<feature type="domain" description="MGS-like" evidence="11">
    <location>
        <begin position="1"/>
        <end position="146"/>
    </location>
</feature>
<dbReference type="CDD" id="cd01421">
    <property type="entry name" value="IMPCH"/>
    <property type="match status" value="1"/>
</dbReference>
<dbReference type="SUPFAM" id="SSF52335">
    <property type="entry name" value="Methylglyoxal synthase-like"/>
    <property type="match status" value="1"/>
</dbReference>
<dbReference type="Pfam" id="PF02142">
    <property type="entry name" value="MGS"/>
    <property type="match status" value="1"/>
</dbReference>
<evidence type="ECO:0000256" key="4">
    <source>
        <dbReference type="ARBA" id="ARBA00022755"/>
    </source>
</evidence>
<proteinExistence type="predicted"/>
<dbReference type="PROSITE" id="PS51855">
    <property type="entry name" value="MGS"/>
    <property type="match status" value="1"/>
</dbReference>
<evidence type="ECO:0000259" key="11">
    <source>
        <dbReference type="PROSITE" id="PS51855"/>
    </source>
</evidence>
<name>A0AAD5RAN0_PARTN</name>
<dbReference type="PANTHER" id="PTHR11692">
    <property type="entry name" value="BIFUNCTIONAL PURINE BIOSYNTHESIS PROTEIN PURH"/>
    <property type="match status" value="1"/>
</dbReference>
<keyword evidence="6" id="KW-0511">Multifunctional enzyme</keyword>
<evidence type="ECO:0000256" key="8">
    <source>
        <dbReference type="ARBA" id="ARBA00046691"/>
    </source>
</evidence>
<gene>
    <name evidence="12" type="ORF">KIN20_034841</name>
</gene>
<evidence type="ECO:0000256" key="10">
    <source>
        <dbReference type="ARBA" id="ARBA00048341"/>
    </source>
</evidence>
<dbReference type="Proteomes" id="UP001196413">
    <property type="component" value="Unassembled WGS sequence"/>
</dbReference>
<comment type="catalytic activity">
    <reaction evidence="9">
        <text>(6R)-10-formyltetrahydrofolate + 5-amino-1-(5-phospho-beta-D-ribosyl)imidazole-4-carboxamide = 5-formamido-1-(5-phospho-D-ribosyl)imidazole-4-carboxamide + (6S)-5,6,7,8-tetrahydrofolate</text>
        <dbReference type="Rhea" id="RHEA:22192"/>
        <dbReference type="ChEBI" id="CHEBI:57453"/>
        <dbReference type="ChEBI" id="CHEBI:58467"/>
        <dbReference type="ChEBI" id="CHEBI:58475"/>
        <dbReference type="ChEBI" id="CHEBI:195366"/>
        <dbReference type="EC" id="2.1.2.3"/>
    </reaction>
    <physiologicalReaction direction="left-to-right" evidence="9">
        <dbReference type="Rhea" id="RHEA:22193"/>
    </physiologicalReaction>
</comment>
<evidence type="ECO:0000256" key="6">
    <source>
        <dbReference type="ARBA" id="ARBA00023268"/>
    </source>
</evidence>
<evidence type="ECO:0000256" key="7">
    <source>
        <dbReference type="ARBA" id="ARBA00032307"/>
    </source>
</evidence>
<dbReference type="PANTHER" id="PTHR11692:SF0">
    <property type="entry name" value="BIFUNCTIONAL PURINE BIOSYNTHESIS PROTEIN ATIC"/>
    <property type="match status" value="1"/>
</dbReference>